<keyword evidence="4" id="KW-1185">Reference proteome</keyword>
<feature type="region of interest" description="Disordered" evidence="1">
    <location>
        <begin position="291"/>
        <end position="313"/>
    </location>
</feature>
<sequence>MTSTSNVPRYLFRVYSPGSDGLNSVAGFTSQAKQFDTNNLRTLSQLSRKDASSMLRDHVLWKSYKERNDDLLISFTSSFLFALQHSVRKINQCWRTTEQNCYICIIDTSKYPSGTFSWTVDLLNRYDLDGTQDPLLQHRFHEAEYLAQCDLTLVDGSSVHVSFGNLLSQGGLYEAIPELAEEIHRPMLWNRLREFRATWYQRVEPVTQREIQRAHRLAICFGGQWVPVIMIWALAIRARPEADALIEAEFEDGFYGEITTPFLFTGPTPVPPTLRELVEWERLMGTAYKAQQDAATGEAQAESGQASDGEDDEQLMGLAQLGL</sequence>
<evidence type="ECO:0000259" key="2">
    <source>
        <dbReference type="Pfam" id="PF24494"/>
    </source>
</evidence>
<proteinExistence type="predicted"/>
<comment type="caution">
    <text evidence="3">The sequence shown here is derived from an EMBL/GenBank/DDBJ whole genome shotgun (WGS) entry which is preliminary data.</text>
</comment>
<dbReference type="AlphaFoldDB" id="A0AA38XHA4"/>
<evidence type="ECO:0000256" key="1">
    <source>
        <dbReference type="SAM" id="MobiDB-lite"/>
    </source>
</evidence>
<name>A0AA38XHA4_9EURO</name>
<dbReference type="EMBL" id="JAPDRK010000004">
    <property type="protein sequence ID" value="KAJ9613392.1"/>
    <property type="molecule type" value="Genomic_DNA"/>
</dbReference>
<evidence type="ECO:0000313" key="4">
    <source>
        <dbReference type="Proteomes" id="UP001172673"/>
    </source>
</evidence>
<dbReference type="Proteomes" id="UP001172673">
    <property type="component" value="Unassembled WGS sequence"/>
</dbReference>
<accession>A0AA38XHA4</accession>
<dbReference type="Pfam" id="PF24494">
    <property type="entry name" value="DUF7587"/>
    <property type="match status" value="1"/>
</dbReference>
<dbReference type="InterPro" id="IPR056009">
    <property type="entry name" value="DUF7587"/>
</dbReference>
<reference evidence="3" key="1">
    <citation type="submission" date="2022-10" db="EMBL/GenBank/DDBJ databases">
        <title>Culturing micro-colonial fungi from biological soil crusts in the Mojave desert and describing Neophaeococcomyces mojavensis, and introducing the new genera and species Taxawa tesnikishii.</title>
        <authorList>
            <person name="Kurbessoian T."/>
            <person name="Stajich J.E."/>
        </authorList>
    </citation>
    <scope>NUCLEOTIDE SEQUENCE</scope>
    <source>
        <strain evidence="3">TK_41</strain>
    </source>
</reference>
<evidence type="ECO:0000313" key="3">
    <source>
        <dbReference type="EMBL" id="KAJ9613392.1"/>
    </source>
</evidence>
<feature type="domain" description="DUF7587" evidence="2">
    <location>
        <begin position="7"/>
        <end position="132"/>
    </location>
</feature>
<gene>
    <name evidence="3" type="ORF">H2200_003334</name>
</gene>
<organism evidence="3 4">
    <name type="scientific">Cladophialophora chaetospira</name>
    <dbReference type="NCBI Taxonomy" id="386627"/>
    <lineage>
        <taxon>Eukaryota</taxon>
        <taxon>Fungi</taxon>
        <taxon>Dikarya</taxon>
        <taxon>Ascomycota</taxon>
        <taxon>Pezizomycotina</taxon>
        <taxon>Eurotiomycetes</taxon>
        <taxon>Chaetothyriomycetidae</taxon>
        <taxon>Chaetothyriales</taxon>
        <taxon>Herpotrichiellaceae</taxon>
        <taxon>Cladophialophora</taxon>
    </lineage>
</organism>
<protein>
    <recommendedName>
        <fullName evidence="2">DUF7587 domain-containing protein</fullName>
    </recommendedName>
</protein>